<evidence type="ECO:0000313" key="1">
    <source>
        <dbReference type="EMBL" id="ERF79101.1"/>
    </source>
</evidence>
<reference evidence="1 2" key="1">
    <citation type="journal article" date="2013" name="Genome Announc.">
        <title>Draft Genome Sequence of Gallibacterium anatis bv. haemolytica 12656-12 Liver, an Isolate Obtained from the Liver of a Septicemic Chicken.</title>
        <authorList>
            <person name="Kudirkiene E."/>
            <person name="Christensen H."/>
            <person name="Bojesen A.M."/>
        </authorList>
    </citation>
    <scope>NUCLEOTIDE SEQUENCE [LARGE SCALE GENOMIC DNA]</scope>
    <source>
        <strain evidence="1">12656/12</strain>
    </source>
</reference>
<protein>
    <submittedName>
        <fullName evidence="1">Uncharacterized protein</fullName>
    </submittedName>
</protein>
<dbReference type="RefSeq" id="WP_021461215.1">
    <property type="nucleotide sequence ID" value="NZ_AVOX01000009.1"/>
</dbReference>
<accession>U1H3T8</accession>
<dbReference type="InterPro" id="IPR029058">
    <property type="entry name" value="AB_hydrolase_fold"/>
</dbReference>
<dbReference type="SUPFAM" id="SSF53474">
    <property type="entry name" value="alpha/beta-Hydrolases"/>
    <property type="match status" value="1"/>
</dbReference>
<proteinExistence type="predicted"/>
<sequence length="245" mass="27979">MSNDALLSSVSYVNFFLENGKKRDEKLIKTDLMPEKGSSLSEADINYFFNNYEIIHQQLETASGFSGMIVRDKKTNETIVVFRGTQEYEKDIPADIALMKYGLPHEQFIDAKNYISFATTARNKQYNHLKFDYPDEWIPSSNDGSTGLVSANQLAEKVFVDKKLNSGGLIKGALSGFQISHYSNDKIVGLNVMKNDPFRWEIGQSVNSLFQRNTNSNFIVNNAFECNQILYRQKNDSILYAIFWI</sequence>
<evidence type="ECO:0000313" key="2">
    <source>
        <dbReference type="Proteomes" id="UP000016529"/>
    </source>
</evidence>
<comment type="caution">
    <text evidence="1">The sequence shown here is derived from an EMBL/GenBank/DDBJ whole genome shotgun (WGS) entry which is preliminary data.</text>
</comment>
<dbReference type="EMBL" id="AVOX01000009">
    <property type="protein sequence ID" value="ERF79101.1"/>
    <property type="molecule type" value="Genomic_DNA"/>
</dbReference>
<name>U1H3T8_9PAST</name>
<dbReference type="Proteomes" id="UP000016529">
    <property type="component" value="Unassembled WGS sequence"/>
</dbReference>
<dbReference type="AlphaFoldDB" id="U1H3T8"/>
<dbReference type="Gene3D" id="3.40.50.1820">
    <property type="entry name" value="alpha/beta hydrolase"/>
    <property type="match status" value="1"/>
</dbReference>
<dbReference type="PATRIC" id="fig|1195244.3.peg.617"/>
<gene>
    <name evidence="1" type="ORF">N561_03190</name>
</gene>
<organism evidence="1 2">
    <name type="scientific">Gallibacterium anatis 12656/12</name>
    <dbReference type="NCBI Taxonomy" id="1195244"/>
    <lineage>
        <taxon>Bacteria</taxon>
        <taxon>Pseudomonadati</taxon>
        <taxon>Pseudomonadota</taxon>
        <taxon>Gammaproteobacteria</taxon>
        <taxon>Pasteurellales</taxon>
        <taxon>Pasteurellaceae</taxon>
        <taxon>Gallibacterium</taxon>
    </lineage>
</organism>